<evidence type="ECO:0000256" key="3">
    <source>
        <dbReference type="ARBA" id="ARBA00022729"/>
    </source>
</evidence>
<dbReference type="CDD" id="cd09851">
    <property type="entry name" value="HTLV-1-like_HR1-HR2"/>
    <property type="match status" value="1"/>
</dbReference>
<keyword evidence="4 7" id="KW-1133">Transmembrane helix</keyword>
<accession>A0A4X2JVH4</accession>
<name>A0A4X2JVH4_VOMUR</name>
<dbReference type="AlphaFoldDB" id="A0A4X2JVH4"/>
<proteinExistence type="predicted"/>
<reference evidence="10" key="1">
    <citation type="submission" date="2018-12" db="EMBL/GenBank/DDBJ databases">
        <authorList>
            <person name="Yazar S."/>
        </authorList>
    </citation>
    <scope>NUCLEOTIDE SEQUENCE [LARGE SCALE GENOMIC DNA]</scope>
</reference>
<evidence type="ECO:0000256" key="5">
    <source>
        <dbReference type="ARBA" id="ARBA00023136"/>
    </source>
</evidence>
<dbReference type="Pfam" id="PF00429">
    <property type="entry name" value="TLV_coat"/>
    <property type="match status" value="1"/>
</dbReference>
<organism evidence="9 10">
    <name type="scientific">Vombatus ursinus</name>
    <name type="common">Common wombat</name>
    <dbReference type="NCBI Taxonomy" id="29139"/>
    <lineage>
        <taxon>Eukaryota</taxon>
        <taxon>Metazoa</taxon>
        <taxon>Chordata</taxon>
        <taxon>Craniata</taxon>
        <taxon>Vertebrata</taxon>
        <taxon>Euteleostomi</taxon>
        <taxon>Mammalia</taxon>
        <taxon>Metatheria</taxon>
        <taxon>Diprotodontia</taxon>
        <taxon>Vombatidae</taxon>
        <taxon>Vombatus</taxon>
    </lineage>
</organism>
<dbReference type="PANTHER" id="PTHR10424">
    <property type="entry name" value="VIRAL ENVELOPE PROTEIN"/>
    <property type="match status" value="1"/>
</dbReference>
<dbReference type="Proteomes" id="UP000314987">
    <property type="component" value="Unassembled WGS sequence"/>
</dbReference>
<reference evidence="9" key="3">
    <citation type="submission" date="2025-09" db="UniProtKB">
        <authorList>
            <consortium name="Ensembl"/>
        </authorList>
    </citation>
    <scope>IDENTIFICATION</scope>
</reference>
<dbReference type="Gene3D" id="1.10.287.210">
    <property type="match status" value="1"/>
</dbReference>
<keyword evidence="10" id="KW-1185">Reference proteome</keyword>
<feature type="signal peptide" evidence="8">
    <location>
        <begin position="1"/>
        <end position="21"/>
    </location>
</feature>
<evidence type="ECO:0000313" key="10">
    <source>
        <dbReference type="Proteomes" id="UP000314987"/>
    </source>
</evidence>
<evidence type="ECO:0000313" key="9">
    <source>
        <dbReference type="Ensembl" id="ENSVURP00010001037.1"/>
    </source>
</evidence>
<evidence type="ECO:0000256" key="8">
    <source>
        <dbReference type="SAM" id="SignalP"/>
    </source>
</evidence>
<dbReference type="OMA" id="WTYFTHT"/>
<keyword evidence="3 8" id="KW-0732">Signal</keyword>
<sequence>MLGKRSPLRWYLLAVLRVCLAGFDAPAGNDLLASLFGPPCDCRGGYTRVTPQRFSYSNDCNEYTAYLTYRPSTGGGFKQRWECVAKPRVIPSLPGSPAPCPSPCRYYQAIHSLCYNSVQQCSSNNKVYLTAVLQQAYAGTFGGETSATLQGHTNKYAQASCSSADVGHDVCWPERAPLHVSDGRGPSDRAREHEVQQHIEELIRAQFPSLHYHPLARPRPHRLSLDSQTSVILESTHLMLNKTNPVLAADCWLCLPLGTPIPMALPPLGNLAPAENPSLPVNCSLGPPFRIQPIPLNQSLFVAPCFEGTTPNASVSIDVGFLPHVNCSSVLRISSFLCPPLGHVFLCGGNMAFPALPVNWTGYCSIASVLPEMDIVPGNEPVPVPSLDFMAGRHKRAVFAIPLLVGLGITGALATGSGGLGVAIHSYNKLSAQLIDDIQTLSGTISDLQDQIDSLAEVVLQNRRGLDLLTAEQGGICLALQEKCCFYANKSGVVRDKIKKLQDDLVKRRRELFENPFLSNLHGFLPYILPLVGPIFVFLLALTFGPWVFRKITSYVKQQLDKALSKPIQVHYCRLDTGDPDLYTDIGRSQGLV</sequence>
<keyword evidence="2 7" id="KW-0812">Transmembrane</keyword>
<dbReference type="GO" id="GO:0016020">
    <property type="term" value="C:membrane"/>
    <property type="evidence" value="ECO:0007669"/>
    <property type="project" value="UniProtKB-SubCell"/>
</dbReference>
<evidence type="ECO:0008006" key="11">
    <source>
        <dbReference type="Google" id="ProtNLM"/>
    </source>
</evidence>
<evidence type="ECO:0000256" key="1">
    <source>
        <dbReference type="ARBA" id="ARBA00004167"/>
    </source>
</evidence>
<dbReference type="InterPro" id="IPR018154">
    <property type="entry name" value="TLV/ENV_coat_polyprotein"/>
</dbReference>
<keyword evidence="5 7" id="KW-0472">Membrane</keyword>
<evidence type="ECO:0000256" key="4">
    <source>
        <dbReference type="ARBA" id="ARBA00022989"/>
    </source>
</evidence>
<evidence type="ECO:0000256" key="6">
    <source>
        <dbReference type="ARBA" id="ARBA00023157"/>
    </source>
</evidence>
<dbReference type="GeneTree" id="ENSGT00690000102286"/>
<protein>
    <recommendedName>
        <fullName evidence="11">Syncytin-1-like</fullName>
    </recommendedName>
</protein>
<comment type="subcellular location">
    <subcellularLocation>
        <location evidence="1">Membrane</location>
        <topology evidence="1">Single-pass membrane protein</topology>
    </subcellularLocation>
</comment>
<keyword evidence="6" id="KW-1015">Disulfide bond</keyword>
<evidence type="ECO:0000256" key="2">
    <source>
        <dbReference type="ARBA" id="ARBA00022692"/>
    </source>
</evidence>
<dbReference type="PANTHER" id="PTHR10424:SF75">
    <property type="entry name" value="ENDOGENOUS RETROVIRUS GROUP S71 MEMBER 1 ENV POLYPROTEIN"/>
    <property type="match status" value="1"/>
</dbReference>
<feature type="transmembrane region" description="Helical" evidence="7">
    <location>
        <begin position="524"/>
        <end position="549"/>
    </location>
</feature>
<dbReference type="Ensembl" id="ENSVURT00010001199.1">
    <property type="protein sequence ID" value="ENSVURP00010001037.1"/>
    <property type="gene ID" value="ENSVURG00010000905.1"/>
</dbReference>
<feature type="chain" id="PRO_5021367438" description="Syncytin-1-like" evidence="8">
    <location>
        <begin position="22"/>
        <end position="593"/>
    </location>
</feature>
<evidence type="ECO:0000256" key="7">
    <source>
        <dbReference type="SAM" id="Phobius"/>
    </source>
</evidence>
<reference evidence="9" key="2">
    <citation type="submission" date="2025-08" db="UniProtKB">
        <authorList>
            <consortium name="Ensembl"/>
        </authorList>
    </citation>
    <scope>IDENTIFICATION</scope>
</reference>
<dbReference type="SUPFAM" id="SSF58069">
    <property type="entry name" value="Virus ectodomain"/>
    <property type="match status" value="1"/>
</dbReference>